<dbReference type="InterPro" id="IPR039907">
    <property type="entry name" value="NOB1"/>
</dbReference>
<evidence type="ECO:0000256" key="3">
    <source>
        <dbReference type="ARBA" id="ARBA00022723"/>
    </source>
</evidence>
<evidence type="ECO:0000256" key="5">
    <source>
        <dbReference type="ARBA" id="ARBA00022833"/>
    </source>
</evidence>
<evidence type="ECO:0000256" key="2">
    <source>
        <dbReference type="ARBA" id="ARBA00022722"/>
    </source>
</evidence>
<dbReference type="GO" id="GO:0005730">
    <property type="term" value="C:nucleolus"/>
    <property type="evidence" value="ECO:0007669"/>
    <property type="project" value="UniProtKB-SubCell"/>
</dbReference>
<keyword evidence="3 7" id="KW-0479">Metal-binding</keyword>
<dbReference type="Gene3D" id="3.40.50.1010">
    <property type="entry name" value="5'-nuclease"/>
    <property type="match status" value="1"/>
</dbReference>
<feature type="region of interest" description="Disordered" evidence="9">
    <location>
        <begin position="498"/>
        <end position="528"/>
    </location>
</feature>
<dbReference type="PIRSF" id="PIRSF037125">
    <property type="entry name" value="D-site_20S_pre-rRNA_nuclease"/>
    <property type="match status" value="1"/>
</dbReference>
<dbReference type="RefSeq" id="XP_016612434.1">
    <property type="nucleotide sequence ID" value="XM_016748459.1"/>
</dbReference>
<dbReference type="InterPro" id="IPR036283">
    <property type="entry name" value="NOB1_Zf-like_sf"/>
</dbReference>
<dbReference type="Pfam" id="PF08772">
    <property type="entry name" value="Zn_ribbon_NOB1"/>
    <property type="match status" value="1"/>
</dbReference>
<dbReference type="InParanoid" id="A0A0L0HU02"/>
<dbReference type="InterPro" id="IPR014881">
    <property type="entry name" value="NOB1_Zn-bd"/>
</dbReference>
<evidence type="ECO:0000259" key="10">
    <source>
        <dbReference type="Pfam" id="PF08772"/>
    </source>
</evidence>
<feature type="domain" description="Nin one binding (NOB1) Zn-ribbon-like" evidence="10">
    <location>
        <begin position="386"/>
        <end position="457"/>
    </location>
</feature>
<evidence type="ECO:0000256" key="8">
    <source>
        <dbReference type="PIRSR" id="PIRSR037125-1"/>
    </source>
</evidence>
<dbReference type="GO" id="GO:0004521">
    <property type="term" value="F:RNA endonuclease activity"/>
    <property type="evidence" value="ECO:0007669"/>
    <property type="project" value="UniProtKB-UniRule"/>
</dbReference>
<dbReference type="STRING" id="645134.A0A0L0HU02"/>
<feature type="region of interest" description="Disordered" evidence="9">
    <location>
        <begin position="133"/>
        <end position="264"/>
    </location>
</feature>
<dbReference type="GeneID" id="27683874"/>
<feature type="domain" description="Ribonuclease PIN" evidence="11">
    <location>
        <begin position="38"/>
        <end position="123"/>
    </location>
</feature>
<organism evidence="12 13">
    <name type="scientific">Spizellomyces punctatus (strain DAOM BR117)</name>
    <dbReference type="NCBI Taxonomy" id="645134"/>
    <lineage>
        <taxon>Eukaryota</taxon>
        <taxon>Fungi</taxon>
        <taxon>Fungi incertae sedis</taxon>
        <taxon>Chytridiomycota</taxon>
        <taxon>Chytridiomycota incertae sedis</taxon>
        <taxon>Chytridiomycetes</taxon>
        <taxon>Spizellomycetales</taxon>
        <taxon>Spizellomycetaceae</taxon>
        <taxon>Spizellomyces</taxon>
    </lineage>
</organism>
<feature type="compositionally biased region" description="Polar residues" evidence="9">
    <location>
        <begin position="168"/>
        <end position="178"/>
    </location>
</feature>
<keyword evidence="6 7" id="KW-0539">Nucleus</keyword>
<comment type="function">
    <text evidence="7">Required for the synthesis of 40S ribosome subunits. Has a role in processing 20S pre-rRNA into the mature 18S rRNA, where it is required for cleavage at the 3' end of the mature 18S rRNA (D-site). Accompanies the 20S pre-rRNA from the nucleus to the cytoplasm.</text>
</comment>
<dbReference type="GO" id="GO:0030490">
    <property type="term" value="P:maturation of SSU-rRNA"/>
    <property type="evidence" value="ECO:0007669"/>
    <property type="project" value="TreeGrafter"/>
</dbReference>
<dbReference type="GO" id="GO:0030688">
    <property type="term" value="C:preribosome, small subunit precursor"/>
    <property type="evidence" value="ECO:0007669"/>
    <property type="project" value="TreeGrafter"/>
</dbReference>
<dbReference type="GO" id="GO:0005737">
    <property type="term" value="C:cytoplasm"/>
    <property type="evidence" value="ECO:0007669"/>
    <property type="project" value="UniProtKB-ARBA"/>
</dbReference>
<dbReference type="OMA" id="GYELECE"/>
<feature type="binding site" evidence="8">
    <location>
        <position position="399"/>
    </location>
    <ligand>
        <name>Zn(2+)</name>
        <dbReference type="ChEBI" id="CHEBI:29105"/>
    </ligand>
</feature>
<dbReference type="PANTHER" id="PTHR12814:SF2">
    <property type="entry name" value="RNA-BINDING PROTEIN NOB1"/>
    <property type="match status" value="1"/>
</dbReference>
<comment type="similarity">
    <text evidence="1 7">Belongs to the NOB1 family.</text>
</comment>
<protein>
    <recommendedName>
        <fullName evidence="7">20S-pre-rRNA D-site endonuclease NOB1</fullName>
    </recommendedName>
</protein>
<dbReference type="PANTHER" id="PTHR12814">
    <property type="entry name" value="RNA-BINDING PROTEIN NOB1"/>
    <property type="match status" value="1"/>
</dbReference>
<feature type="binding site" evidence="8">
    <location>
        <position position="396"/>
    </location>
    <ligand>
        <name>Zn(2+)</name>
        <dbReference type="ChEBI" id="CHEBI:29105"/>
    </ligand>
</feature>
<evidence type="ECO:0000313" key="13">
    <source>
        <dbReference type="Proteomes" id="UP000053201"/>
    </source>
</evidence>
<dbReference type="OrthoDB" id="446759at2759"/>
<dbReference type="FunCoup" id="A0A0L0HU02">
    <property type="interactions" value="394"/>
</dbReference>
<dbReference type="FunFam" id="3.40.50.1010:FF:000020">
    <property type="entry name" value="20S-pre-rRNA D-site endonuclease NOB1"/>
    <property type="match status" value="1"/>
</dbReference>
<sequence length="528" mass="58804">MPPIPEETMSSQSLHFTASAPAATAKSVSKGRDTVLTLVVDAAPLIKGTPLGHLAEGFITIPEVLKEIRDRQARQALAQLHFDLETRVPSEEAMAAVISFSKKTGDFASLSATDLKVLALTWMIEKEVRGVEHLRTEPVNPHARKGGKSNSKTNQQPAAQKSEEGAASINNAEVTTRTIEQKDPGLNGEQDEKRELEQKRELEESSAEKAVNEHEEPTHDADEEVEVIESDEDEEVEGNEDDREESEEDDEDEVVDEEGDAPTDAEIQAAQQRLEALSLSRKENESIPTPTMDEHEDADDQGEWISTSRNGRKSKSKGRNLGDEEGWITPANVQKHKARHLFGTPQSKQQKAPEVIPVACITSDFAMQNVLLQMGLRLLSVDGVTITRVKNFVLRCHACYKVTKDMEKKFCPSCGNSTLIRTTVGVDSDGKVTYYLKKNFQYNTRGTKYNIPLPKGGRQNDDLLLREDQREYQRALNYQRRAKTSVDPFDLDFVPLDGKTGSHRGGMPTIGHGRKNVNVAKKSRQKRR</sequence>
<dbReference type="InterPro" id="IPR017117">
    <property type="entry name" value="Nob1_euk"/>
</dbReference>
<dbReference type="EMBL" id="KQ257450">
    <property type="protein sequence ID" value="KND04395.1"/>
    <property type="molecule type" value="Genomic_DNA"/>
</dbReference>
<proteinExistence type="inferred from homology"/>
<keyword evidence="4" id="KW-0378">Hydrolase</keyword>
<dbReference type="Pfam" id="PF17146">
    <property type="entry name" value="PIN_6"/>
    <property type="match status" value="1"/>
</dbReference>
<reference evidence="12 13" key="1">
    <citation type="submission" date="2009-08" db="EMBL/GenBank/DDBJ databases">
        <title>The Genome Sequence of Spizellomyces punctatus strain DAOM BR117.</title>
        <authorList>
            <consortium name="The Broad Institute Genome Sequencing Platform"/>
            <person name="Russ C."/>
            <person name="Cuomo C."/>
            <person name="Shea T."/>
            <person name="Young S.K."/>
            <person name="Zeng Q."/>
            <person name="Koehrsen M."/>
            <person name="Haas B."/>
            <person name="Borodovsky M."/>
            <person name="Guigo R."/>
            <person name="Alvarado L."/>
            <person name="Berlin A."/>
            <person name="Bochicchio J."/>
            <person name="Borenstein D."/>
            <person name="Chapman S."/>
            <person name="Chen Z."/>
            <person name="Engels R."/>
            <person name="Freedman E."/>
            <person name="Gellesch M."/>
            <person name="Goldberg J."/>
            <person name="Griggs A."/>
            <person name="Gujja S."/>
            <person name="Heiman D."/>
            <person name="Hepburn T."/>
            <person name="Howarth C."/>
            <person name="Jen D."/>
            <person name="Larson L."/>
            <person name="Lewis B."/>
            <person name="Mehta T."/>
            <person name="Park D."/>
            <person name="Pearson M."/>
            <person name="Roberts A."/>
            <person name="Saif S."/>
            <person name="Shenoy N."/>
            <person name="Sisk P."/>
            <person name="Stolte C."/>
            <person name="Sykes S."/>
            <person name="Thomson T."/>
            <person name="Walk T."/>
            <person name="White J."/>
            <person name="Yandava C."/>
            <person name="Burger G."/>
            <person name="Gray M.W."/>
            <person name="Holland P.W.H."/>
            <person name="King N."/>
            <person name="Lang F.B.F."/>
            <person name="Roger A.J."/>
            <person name="Ruiz-Trillo I."/>
            <person name="Lander E."/>
            <person name="Nusbaum C."/>
        </authorList>
    </citation>
    <scope>NUCLEOTIDE SEQUENCE [LARGE SCALE GENOMIC DNA]</scope>
    <source>
        <strain evidence="12 13">DAOM BR117</strain>
    </source>
</reference>
<dbReference type="GO" id="GO:0046872">
    <property type="term" value="F:metal ion binding"/>
    <property type="evidence" value="ECO:0007669"/>
    <property type="project" value="UniProtKB-UniRule"/>
</dbReference>
<evidence type="ECO:0000256" key="6">
    <source>
        <dbReference type="ARBA" id="ARBA00023242"/>
    </source>
</evidence>
<feature type="compositionally biased region" description="Acidic residues" evidence="9">
    <location>
        <begin position="221"/>
        <end position="263"/>
    </location>
</feature>
<gene>
    <name evidence="12" type="ORF">SPPG_00126</name>
</gene>
<feature type="compositionally biased region" description="Polar residues" evidence="9">
    <location>
        <begin position="148"/>
        <end position="159"/>
    </location>
</feature>
<evidence type="ECO:0000256" key="9">
    <source>
        <dbReference type="SAM" id="MobiDB-lite"/>
    </source>
</evidence>
<evidence type="ECO:0000256" key="4">
    <source>
        <dbReference type="ARBA" id="ARBA00022801"/>
    </source>
</evidence>
<dbReference type="AlphaFoldDB" id="A0A0L0HU02"/>
<dbReference type="GO" id="GO:0016787">
    <property type="term" value="F:hydrolase activity"/>
    <property type="evidence" value="ECO:0007669"/>
    <property type="project" value="UniProtKB-KW"/>
</dbReference>
<keyword evidence="13" id="KW-1185">Reference proteome</keyword>
<evidence type="ECO:0000256" key="7">
    <source>
        <dbReference type="PIRNR" id="PIRNR037125"/>
    </source>
</evidence>
<evidence type="ECO:0000259" key="11">
    <source>
        <dbReference type="Pfam" id="PF17146"/>
    </source>
</evidence>
<dbReference type="SUPFAM" id="SSF144206">
    <property type="entry name" value="NOB1 zinc finger-like"/>
    <property type="match status" value="1"/>
</dbReference>
<feature type="binding site" evidence="8">
    <location>
        <position position="414"/>
    </location>
    <ligand>
        <name>Zn(2+)</name>
        <dbReference type="ChEBI" id="CHEBI:29105"/>
    </ligand>
</feature>
<accession>A0A0L0HU02</accession>
<dbReference type="Proteomes" id="UP000053201">
    <property type="component" value="Unassembled WGS sequence"/>
</dbReference>
<dbReference type="VEuPathDB" id="FungiDB:SPPG_00126"/>
<evidence type="ECO:0000313" key="12">
    <source>
        <dbReference type="EMBL" id="KND04395.1"/>
    </source>
</evidence>
<comment type="subcellular location">
    <subcellularLocation>
        <location evidence="7">Nucleus</location>
        <location evidence="7">Nucleolus</location>
    </subcellularLocation>
</comment>
<keyword evidence="2" id="KW-0540">Nuclease</keyword>
<dbReference type="CDD" id="cd09876">
    <property type="entry name" value="PIN_Nob1-like"/>
    <property type="match status" value="1"/>
</dbReference>
<feature type="binding site" evidence="8">
    <location>
        <position position="411"/>
    </location>
    <ligand>
        <name>Zn(2+)</name>
        <dbReference type="ChEBI" id="CHEBI:29105"/>
    </ligand>
</feature>
<feature type="region of interest" description="Disordered" evidence="9">
    <location>
        <begin position="277"/>
        <end position="329"/>
    </location>
</feature>
<dbReference type="InterPro" id="IPR033411">
    <property type="entry name" value="Ribonuclease_PIN"/>
</dbReference>
<evidence type="ECO:0000256" key="1">
    <source>
        <dbReference type="ARBA" id="ARBA00005858"/>
    </source>
</evidence>
<dbReference type="Gene3D" id="6.20.210.10">
    <property type="entry name" value="Nin one binding (NOB1), Zn-ribbon-like"/>
    <property type="match status" value="1"/>
</dbReference>
<name>A0A0L0HU02_SPIPD</name>
<keyword evidence="5 7" id="KW-0862">Zinc</keyword>
<feature type="compositionally biased region" description="Basic and acidic residues" evidence="9">
    <location>
        <begin position="190"/>
        <end position="220"/>
    </location>
</feature>
<dbReference type="eggNOG" id="KOG2463">
    <property type="taxonomic scope" value="Eukaryota"/>
</dbReference>